<keyword evidence="4" id="KW-1185">Reference proteome</keyword>
<dbReference type="GO" id="GO:0030296">
    <property type="term" value="F:protein tyrosine kinase activator activity"/>
    <property type="evidence" value="ECO:0007669"/>
    <property type="project" value="TreeGrafter"/>
</dbReference>
<dbReference type="GO" id="GO:0001775">
    <property type="term" value="P:cell activation"/>
    <property type="evidence" value="ECO:0007669"/>
    <property type="project" value="TreeGrafter"/>
</dbReference>
<feature type="chain" id="PRO_5032858022" evidence="2">
    <location>
        <begin position="25"/>
        <end position="77"/>
    </location>
</feature>
<gene>
    <name evidence="3" type="ORF">NYPRO_LOCUS23893</name>
</gene>
<evidence type="ECO:0000256" key="2">
    <source>
        <dbReference type="SAM" id="SignalP"/>
    </source>
</evidence>
<dbReference type="GO" id="GO:0022407">
    <property type="term" value="P:regulation of cell-cell adhesion"/>
    <property type="evidence" value="ECO:0007669"/>
    <property type="project" value="TreeGrafter"/>
</dbReference>
<accession>A0A811ZQP6</accession>
<dbReference type="InterPro" id="IPR028029">
    <property type="entry name" value="CD24"/>
</dbReference>
<name>A0A811ZQP6_NYCPR</name>
<organism evidence="3 4">
    <name type="scientific">Nyctereutes procyonoides</name>
    <name type="common">Raccoon dog</name>
    <name type="synonym">Canis procyonoides</name>
    <dbReference type="NCBI Taxonomy" id="34880"/>
    <lineage>
        <taxon>Eukaryota</taxon>
        <taxon>Metazoa</taxon>
        <taxon>Chordata</taxon>
        <taxon>Craniata</taxon>
        <taxon>Vertebrata</taxon>
        <taxon>Euteleostomi</taxon>
        <taxon>Mammalia</taxon>
        <taxon>Eutheria</taxon>
        <taxon>Laurasiatheria</taxon>
        <taxon>Carnivora</taxon>
        <taxon>Caniformia</taxon>
        <taxon>Canidae</taxon>
        <taxon>Nyctereutes</taxon>
    </lineage>
</organism>
<dbReference type="GO" id="GO:0007155">
    <property type="term" value="P:cell adhesion"/>
    <property type="evidence" value="ECO:0007669"/>
    <property type="project" value="InterPro"/>
</dbReference>
<feature type="transmembrane region" description="Helical" evidence="1">
    <location>
        <begin position="37"/>
        <end position="56"/>
    </location>
</feature>
<feature type="signal peptide" evidence="2">
    <location>
        <begin position="1"/>
        <end position="24"/>
    </location>
</feature>
<dbReference type="EMBL" id="CAJHUB010000773">
    <property type="protein sequence ID" value="CAD7691099.1"/>
    <property type="molecule type" value="Genomic_DNA"/>
</dbReference>
<keyword evidence="1" id="KW-0472">Membrane</keyword>
<sequence length="77" mass="8707">MGRAMLSRLGLRLLFLVLIPRLPPNPANVTTRATGCALQPVASLFMISFFLLHFYFKMFRPRNIYAFPPSKPNPNGV</sequence>
<evidence type="ECO:0000256" key="1">
    <source>
        <dbReference type="SAM" id="Phobius"/>
    </source>
</evidence>
<dbReference type="Pfam" id="PF14984">
    <property type="entry name" value="CD24"/>
    <property type="match status" value="1"/>
</dbReference>
<keyword evidence="1" id="KW-0812">Transmembrane</keyword>
<evidence type="ECO:0000313" key="3">
    <source>
        <dbReference type="EMBL" id="CAD7691099.1"/>
    </source>
</evidence>
<keyword evidence="1" id="KW-1133">Transmembrane helix</keyword>
<dbReference type="GO" id="GO:0009897">
    <property type="term" value="C:external side of plasma membrane"/>
    <property type="evidence" value="ECO:0007669"/>
    <property type="project" value="TreeGrafter"/>
</dbReference>
<dbReference type="GO" id="GO:0045121">
    <property type="term" value="C:membrane raft"/>
    <property type="evidence" value="ECO:0007669"/>
    <property type="project" value="TreeGrafter"/>
</dbReference>
<keyword evidence="2" id="KW-0732">Signal</keyword>
<reference evidence="3" key="1">
    <citation type="submission" date="2020-12" db="EMBL/GenBank/DDBJ databases">
        <authorList>
            <consortium name="Molecular Ecology Group"/>
        </authorList>
    </citation>
    <scope>NUCLEOTIDE SEQUENCE</scope>
    <source>
        <strain evidence="3">TBG_1078</strain>
    </source>
</reference>
<evidence type="ECO:0000313" key="4">
    <source>
        <dbReference type="Proteomes" id="UP000645828"/>
    </source>
</evidence>
<dbReference type="PANTHER" id="PTHR16676:SF0">
    <property type="entry name" value="SIGNAL TRANSDUCER CD24"/>
    <property type="match status" value="1"/>
</dbReference>
<proteinExistence type="predicted"/>
<dbReference type="AlphaFoldDB" id="A0A811ZQP6"/>
<protein>
    <submittedName>
        <fullName evidence="3">(raccoon dog) hypothetical protein</fullName>
    </submittedName>
</protein>
<dbReference type="Proteomes" id="UP000645828">
    <property type="component" value="Unassembled WGS sequence"/>
</dbReference>
<dbReference type="PANTHER" id="PTHR16676">
    <property type="entry name" value="SIGNAL TRANSDUCER CD24"/>
    <property type="match status" value="1"/>
</dbReference>
<comment type="caution">
    <text evidence="3">The sequence shown here is derived from an EMBL/GenBank/DDBJ whole genome shotgun (WGS) entry which is preliminary data.</text>
</comment>